<protein>
    <recommendedName>
        <fullName evidence="3">DUF982 domain-containing protein</fullName>
    </recommendedName>
</protein>
<organism evidence="1 2">
    <name type="scientific">Labrys neptuniae</name>
    <dbReference type="NCBI Taxonomy" id="376174"/>
    <lineage>
        <taxon>Bacteria</taxon>
        <taxon>Pseudomonadati</taxon>
        <taxon>Pseudomonadota</taxon>
        <taxon>Alphaproteobacteria</taxon>
        <taxon>Hyphomicrobiales</taxon>
        <taxon>Xanthobacteraceae</taxon>
        <taxon>Labrys</taxon>
    </lineage>
</organism>
<reference evidence="1 2" key="1">
    <citation type="submission" date="2024-09" db="EMBL/GenBank/DDBJ databases">
        <title>Description of Labrys sedimenti sp. nov., isolated from a diclofenac-degrading enrichment culture, and genome-based reclassification of Labrys portucalensis as a later heterotypic synonym of Labrys neptuniae.</title>
        <authorList>
            <person name="Tancsics A."/>
            <person name="Csepanyi A."/>
        </authorList>
    </citation>
    <scope>NUCLEOTIDE SEQUENCE [LARGE SCALE GENOMIC DNA]</scope>
    <source>
        <strain evidence="1 2">LMG 23412</strain>
    </source>
</reference>
<dbReference type="RefSeq" id="WP_394308708.1">
    <property type="nucleotide sequence ID" value="NZ_JBHGPK010000001.1"/>
</dbReference>
<name>A0ABV6Z996_9HYPH</name>
<dbReference type="Proteomes" id="UP001595190">
    <property type="component" value="Unassembled WGS sequence"/>
</dbReference>
<evidence type="ECO:0000313" key="2">
    <source>
        <dbReference type="Proteomes" id="UP001595190"/>
    </source>
</evidence>
<accession>A0ABV6Z996</accession>
<evidence type="ECO:0000313" key="1">
    <source>
        <dbReference type="EMBL" id="MFC2248769.1"/>
    </source>
</evidence>
<sequence length="70" mass="7735">MTERIPLHQQIAYLSIALSASPEGLRRSSRKSEADRILAGAQQALDTLREIEVDEQAHRAIIVARKRGAA</sequence>
<gene>
    <name evidence="1" type="ORF">ACETRX_04010</name>
</gene>
<evidence type="ECO:0008006" key="3">
    <source>
        <dbReference type="Google" id="ProtNLM"/>
    </source>
</evidence>
<proteinExistence type="predicted"/>
<comment type="caution">
    <text evidence="1">The sequence shown here is derived from an EMBL/GenBank/DDBJ whole genome shotgun (WGS) entry which is preliminary data.</text>
</comment>
<dbReference type="EMBL" id="JBHGPK010000001">
    <property type="protein sequence ID" value="MFC2248769.1"/>
    <property type="molecule type" value="Genomic_DNA"/>
</dbReference>